<reference evidence="5 6" key="1">
    <citation type="journal article" date="2023" name="Nucleic Acids Res.">
        <title>The hologenome of Daphnia magna reveals possible DNA methylation and microbiome-mediated evolution of the host genome.</title>
        <authorList>
            <person name="Chaturvedi A."/>
            <person name="Li X."/>
            <person name="Dhandapani V."/>
            <person name="Marshall H."/>
            <person name="Kissane S."/>
            <person name="Cuenca-Cambronero M."/>
            <person name="Asole G."/>
            <person name="Calvet F."/>
            <person name="Ruiz-Romero M."/>
            <person name="Marangio P."/>
            <person name="Guigo R."/>
            <person name="Rago D."/>
            <person name="Mirbahai L."/>
            <person name="Eastwood N."/>
            <person name="Colbourne J.K."/>
            <person name="Zhou J."/>
            <person name="Mallon E."/>
            <person name="Orsini L."/>
        </authorList>
    </citation>
    <scope>NUCLEOTIDE SEQUENCE [LARGE SCALE GENOMIC DNA]</scope>
    <source>
        <strain evidence="5">LRV0_1</strain>
    </source>
</reference>
<sequence>MGVLNLLAAIFTLLCFSRASSIYQTQRDTIGIKEDIADVQFPFRPSPYYAQQDNNFDEAERQINTTMMDDRSCYTAEGRFGSCMSFRSCYPTSELSYLQTWSVIMQIACSYTVKDGKQMHGICCPKHVAIIHSGLSNDIQIMPLVIMPYPAILYPLMVANVTLTLPAETTISPSSPLTEKQVAIESKQINCGVGPEKILSLEEDRIVGGTDAVKNSWPYAVALKYSGRFFCGGSLISSNRVLTAAHCVDFFWPWDYLRLTVELGVHVLFPTSDALLSRRVFKVLRHRDYNPNTGEKDIAILNLKVPVNYVTAISPVCLPAPGTTDTYVDQEAAIIGWGSLNNQIGPLPDVLQQATVKIISNADCQASYNNLGVTIKDNMICAAAPGISSCFGDSGGPLLLQSSPTGPWTEVGIVSFGSEVCASPDYPVVYTRVSSFSSWISQRIV</sequence>
<protein>
    <recommendedName>
        <fullName evidence="4">Peptidase S1 domain-containing protein</fullName>
    </recommendedName>
</protein>
<evidence type="ECO:0000256" key="3">
    <source>
        <dbReference type="SAM" id="SignalP"/>
    </source>
</evidence>
<dbReference type="Proteomes" id="UP001234178">
    <property type="component" value="Unassembled WGS sequence"/>
</dbReference>
<evidence type="ECO:0000256" key="2">
    <source>
        <dbReference type="RuleBase" id="RU363034"/>
    </source>
</evidence>
<accession>A0ABQ9YZ96</accession>
<dbReference type="PANTHER" id="PTHR24252">
    <property type="entry name" value="ACROSIN-RELATED"/>
    <property type="match status" value="1"/>
</dbReference>
<evidence type="ECO:0000259" key="4">
    <source>
        <dbReference type="PROSITE" id="PS50240"/>
    </source>
</evidence>
<dbReference type="InterPro" id="IPR009003">
    <property type="entry name" value="Peptidase_S1_PA"/>
</dbReference>
<organism evidence="5 6">
    <name type="scientific">Daphnia magna</name>
    <dbReference type="NCBI Taxonomy" id="35525"/>
    <lineage>
        <taxon>Eukaryota</taxon>
        <taxon>Metazoa</taxon>
        <taxon>Ecdysozoa</taxon>
        <taxon>Arthropoda</taxon>
        <taxon>Crustacea</taxon>
        <taxon>Branchiopoda</taxon>
        <taxon>Diplostraca</taxon>
        <taxon>Cladocera</taxon>
        <taxon>Anomopoda</taxon>
        <taxon>Daphniidae</taxon>
        <taxon>Daphnia</taxon>
    </lineage>
</organism>
<dbReference type="InterPro" id="IPR001314">
    <property type="entry name" value="Peptidase_S1A"/>
</dbReference>
<keyword evidence="6" id="KW-1185">Reference proteome</keyword>
<dbReference type="PRINTS" id="PR00722">
    <property type="entry name" value="CHYMOTRYPSIN"/>
</dbReference>
<dbReference type="EMBL" id="JAOYFB010000002">
    <property type="protein sequence ID" value="KAK4005971.1"/>
    <property type="molecule type" value="Genomic_DNA"/>
</dbReference>
<dbReference type="InterPro" id="IPR033116">
    <property type="entry name" value="TRYPSIN_SER"/>
</dbReference>
<comment type="caution">
    <text evidence="5">The sequence shown here is derived from an EMBL/GenBank/DDBJ whole genome shotgun (WGS) entry which is preliminary data.</text>
</comment>
<dbReference type="PANTHER" id="PTHR24252:SF7">
    <property type="entry name" value="HYALIN"/>
    <property type="match status" value="1"/>
</dbReference>
<keyword evidence="2" id="KW-0645">Protease</keyword>
<keyword evidence="3" id="KW-0732">Signal</keyword>
<dbReference type="SMART" id="SM00020">
    <property type="entry name" value="Tryp_SPc"/>
    <property type="match status" value="1"/>
</dbReference>
<dbReference type="PROSITE" id="PS00135">
    <property type="entry name" value="TRYPSIN_SER"/>
    <property type="match status" value="1"/>
</dbReference>
<name>A0ABQ9YZ96_9CRUS</name>
<keyword evidence="1" id="KW-1015">Disulfide bond</keyword>
<feature type="chain" id="PRO_5047206473" description="Peptidase S1 domain-containing protein" evidence="3">
    <location>
        <begin position="22"/>
        <end position="445"/>
    </location>
</feature>
<gene>
    <name evidence="5" type="ORF">OUZ56_011096</name>
</gene>
<dbReference type="CDD" id="cd00190">
    <property type="entry name" value="Tryp_SPc"/>
    <property type="match status" value="1"/>
</dbReference>
<dbReference type="InterPro" id="IPR018114">
    <property type="entry name" value="TRYPSIN_HIS"/>
</dbReference>
<dbReference type="InterPro" id="IPR001254">
    <property type="entry name" value="Trypsin_dom"/>
</dbReference>
<evidence type="ECO:0000256" key="1">
    <source>
        <dbReference type="ARBA" id="ARBA00023157"/>
    </source>
</evidence>
<feature type="domain" description="Peptidase S1" evidence="4">
    <location>
        <begin position="206"/>
        <end position="445"/>
    </location>
</feature>
<evidence type="ECO:0000313" key="6">
    <source>
        <dbReference type="Proteomes" id="UP001234178"/>
    </source>
</evidence>
<dbReference type="PROSITE" id="PS00134">
    <property type="entry name" value="TRYPSIN_HIS"/>
    <property type="match status" value="1"/>
</dbReference>
<dbReference type="PROSITE" id="PS50240">
    <property type="entry name" value="TRYPSIN_DOM"/>
    <property type="match status" value="1"/>
</dbReference>
<dbReference type="InterPro" id="IPR043504">
    <property type="entry name" value="Peptidase_S1_PA_chymotrypsin"/>
</dbReference>
<feature type="signal peptide" evidence="3">
    <location>
        <begin position="1"/>
        <end position="21"/>
    </location>
</feature>
<keyword evidence="2" id="KW-0378">Hydrolase</keyword>
<keyword evidence="2" id="KW-0720">Serine protease</keyword>
<evidence type="ECO:0000313" key="5">
    <source>
        <dbReference type="EMBL" id="KAK4005971.1"/>
    </source>
</evidence>
<dbReference type="Pfam" id="PF00089">
    <property type="entry name" value="Trypsin"/>
    <property type="match status" value="1"/>
</dbReference>
<proteinExistence type="predicted"/>
<dbReference type="Gene3D" id="2.40.10.10">
    <property type="entry name" value="Trypsin-like serine proteases"/>
    <property type="match status" value="1"/>
</dbReference>
<dbReference type="SUPFAM" id="SSF50494">
    <property type="entry name" value="Trypsin-like serine proteases"/>
    <property type="match status" value="1"/>
</dbReference>